<dbReference type="Pfam" id="PF13411">
    <property type="entry name" value="MerR_1"/>
    <property type="match status" value="1"/>
</dbReference>
<dbReference type="SMART" id="SM00422">
    <property type="entry name" value="HTH_MERR"/>
    <property type="match status" value="1"/>
</dbReference>
<sequence>MDIGEFSKSTGISIDTLRYYDKLGVLTPRRVKARRDYGEVDVEKAFAIIKLKKLNFSLEEIKALFKLEDDIEASQESLTSGGELNYENSEALSSCIKIVEEKYREIERQEEELRQVKLSLGKMIDKANKLITNKY</sequence>
<keyword evidence="4" id="KW-0175">Coiled coil</keyword>
<dbReference type="GO" id="GO:0003700">
    <property type="term" value="F:DNA-binding transcription factor activity"/>
    <property type="evidence" value="ECO:0007669"/>
    <property type="project" value="InterPro"/>
</dbReference>
<proteinExistence type="predicted"/>
<evidence type="ECO:0000313" key="6">
    <source>
        <dbReference type="EMBL" id="QAA34259.1"/>
    </source>
</evidence>
<dbReference type="AlphaFoldDB" id="A0A410DYW8"/>
<keyword evidence="2" id="KW-0238">DNA-binding</keyword>
<evidence type="ECO:0000256" key="2">
    <source>
        <dbReference type="ARBA" id="ARBA00023125"/>
    </source>
</evidence>
<dbReference type="InterPro" id="IPR047057">
    <property type="entry name" value="MerR_fam"/>
</dbReference>
<dbReference type="RefSeq" id="WP_128214980.1">
    <property type="nucleotide sequence ID" value="NZ_CP025746.1"/>
</dbReference>
<dbReference type="InterPro" id="IPR000551">
    <property type="entry name" value="MerR-type_HTH_dom"/>
</dbReference>
<name>A0A410DYW8_9CLOT</name>
<keyword evidence="3" id="KW-0804">Transcription</keyword>
<dbReference type="GO" id="GO:0003677">
    <property type="term" value="F:DNA binding"/>
    <property type="evidence" value="ECO:0007669"/>
    <property type="project" value="UniProtKB-KW"/>
</dbReference>
<keyword evidence="1" id="KW-0805">Transcription regulation</keyword>
<reference evidence="6 7" key="1">
    <citation type="submission" date="2018-01" db="EMBL/GenBank/DDBJ databases">
        <title>Genome Sequencing and Assembly of Anaerobacter polyendosporus strain CT4.</title>
        <authorList>
            <person name="Tachaapaikoon C."/>
            <person name="Sutheeworapong S."/>
            <person name="Jenjaroenpun P."/>
            <person name="Wongsurawat T."/>
            <person name="Nookeaw I."/>
            <person name="Cheawchanlertfa P."/>
            <person name="Kosugi A."/>
            <person name="Cheevadhanarak S."/>
            <person name="Ratanakhanokchai K."/>
        </authorList>
    </citation>
    <scope>NUCLEOTIDE SEQUENCE [LARGE SCALE GENOMIC DNA]</scope>
    <source>
        <strain evidence="6 7">CT4</strain>
    </source>
</reference>
<dbReference type="KEGG" id="cmah:C1I91_22910"/>
<gene>
    <name evidence="6" type="ORF">C1I91_22910</name>
</gene>
<evidence type="ECO:0000256" key="4">
    <source>
        <dbReference type="SAM" id="Coils"/>
    </source>
</evidence>
<evidence type="ECO:0000313" key="7">
    <source>
        <dbReference type="Proteomes" id="UP000286268"/>
    </source>
</evidence>
<dbReference type="Gene3D" id="1.10.1660.10">
    <property type="match status" value="1"/>
</dbReference>
<dbReference type="PROSITE" id="PS50937">
    <property type="entry name" value="HTH_MERR_2"/>
    <property type="match status" value="1"/>
</dbReference>
<dbReference type="PANTHER" id="PTHR30204">
    <property type="entry name" value="REDOX-CYCLING DRUG-SENSING TRANSCRIPTIONAL ACTIVATOR SOXR"/>
    <property type="match status" value="1"/>
</dbReference>
<accession>A0A410DYW8</accession>
<feature type="coiled-coil region" evidence="4">
    <location>
        <begin position="96"/>
        <end position="126"/>
    </location>
</feature>
<evidence type="ECO:0000256" key="3">
    <source>
        <dbReference type="ARBA" id="ARBA00023163"/>
    </source>
</evidence>
<organism evidence="6 7">
    <name type="scientific">Clostridium manihotivorum</name>
    <dbReference type="NCBI Taxonomy" id="2320868"/>
    <lineage>
        <taxon>Bacteria</taxon>
        <taxon>Bacillati</taxon>
        <taxon>Bacillota</taxon>
        <taxon>Clostridia</taxon>
        <taxon>Eubacteriales</taxon>
        <taxon>Clostridiaceae</taxon>
        <taxon>Clostridium</taxon>
    </lineage>
</organism>
<evidence type="ECO:0000256" key="1">
    <source>
        <dbReference type="ARBA" id="ARBA00023015"/>
    </source>
</evidence>
<dbReference type="PROSITE" id="PS00552">
    <property type="entry name" value="HTH_MERR_1"/>
    <property type="match status" value="1"/>
</dbReference>
<dbReference type="PANTHER" id="PTHR30204:SF94">
    <property type="entry name" value="HEAVY METAL-DEPENDENT TRANSCRIPTIONAL REGULATOR HI_0293-RELATED"/>
    <property type="match status" value="1"/>
</dbReference>
<feature type="domain" description="HTH merR-type" evidence="5">
    <location>
        <begin position="1"/>
        <end position="67"/>
    </location>
</feature>
<dbReference type="Proteomes" id="UP000286268">
    <property type="component" value="Chromosome"/>
</dbReference>
<dbReference type="OrthoDB" id="9814833at2"/>
<dbReference type="EMBL" id="CP025746">
    <property type="protein sequence ID" value="QAA34259.1"/>
    <property type="molecule type" value="Genomic_DNA"/>
</dbReference>
<evidence type="ECO:0000259" key="5">
    <source>
        <dbReference type="PROSITE" id="PS50937"/>
    </source>
</evidence>
<dbReference type="InterPro" id="IPR009061">
    <property type="entry name" value="DNA-bd_dom_put_sf"/>
</dbReference>
<dbReference type="SUPFAM" id="SSF46955">
    <property type="entry name" value="Putative DNA-binding domain"/>
    <property type="match status" value="1"/>
</dbReference>
<protein>
    <submittedName>
        <fullName evidence="6">MerR family transcriptional regulator</fullName>
    </submittedName>
</protein>
<keyword evidence="7" id="KW-1185">Reference proteome</keyword>